<dbReference type="Proteomes" id="UP000307380">
    <property type="component" value="Unassembled WGS sequence"/>
</dbReference>
<gene>
    <name evidence="2" type="ORF">E6C70_09810</name>
</gene>
<keyword evidence="1" id="KW-1133">Transmembrane helix</keyword>
<organism evidence="2 3">
    <name type="scientific">Orlajensenia flava</name>
    <dbReference type="NCBI Taxonomy" id="2565934"/>
    <lineage>
        <taxon>Bacteria</taxon>
        <taxon>Bacillati</taxon>
        <taxon>Actinomycetota</taxon>
        <taxon>Actinomycetes</taxon>
        <taxon>Micrococcales</taxon>
        <taxon>Microbacteriaceae</taxon>
        <taxon>Orlajensenia</taxon>
    </lineage>
</organism>
<reference evidence="2 3" key="1">
    <citation type="submission" date="2019-04" db="EMBL/GenBank/DDBJ databases">
        <authorList>
            <person name="Jiang L."/>
        </authorList>
    </citation>
    <scope>NUCLEOTIDE SEQUENCE [LARGE SCALE GENOMIC DNA]</scope>
    <source>
        <strain evidence="2 3">YIM 131861</strain>
    </source>
</reference>
<evidence type="ECO:0000256" key="1">
    <source>
        <dbReference type="SAM" id="Phobius"/>
    </source>
</evidence>
<sequence>MDSEDEAEWNDGDEWQLGRTRSVWKVVCVLFAAEIVFILVASPLFAGELAHGEPIKHYSSLFFGLAALCGIATFGLTAVALGLADRRRFPRRRLFILGGVAAGSALAMPLTLQLVEAAASR</sequence>
<feature type="transmembrane region" description="Helical" evidence="1">
    <location>
        <begin position="58"/>
        <end position="82"/>
    </location>
</feature>
<keyword evidence="1" id="KW-0472">Membrane</keyword>
<dbReference type="InterPro" id="IPR036259">
    <property type="entry name" value="MFS_trans_sf"/>
</dbReference>
<feature type="transmembrane region" description="Helical" evidence="1">
    <location>
        <begin position="94"/>
        <end position="115"/>
    </location>
</feature>
<evidence type="ECO:0000313" key="3">
    <source>
        <dbReference type="Proteomes" id="UP000307380"/>
    </source>
</evidence>
<name>A0A4V3WU52_9MICO</name>
<protein>
    <submittedName>
        <fullName evidence="2">Uncharacterized protein</fullName>
    </submittedName>
</protein>
<dbReference type="Gene3D" id="1.20.1250.20">
    <property type="entry name" value="MFS general substrate transporter like domains"/>
    <property type="match status" value="1"/>
</dbReference>
<keyword evidence="1" id="KW-0812">Transmembrane</keyword>
<feature type="transmembrane region" description="Helical" evidence="1">
    <location>
        <begin position="26"/>
        <end position="46"/>
    </location>
</feature>
<dbReference type="EMBL" id="SSSN01000005">
    <property type="protein sequence ID" value="THG34537.1"/>
    <property type="molecule type" value="Genomic_DNA"/>
</dbReference>
<keyword evidence="3" id="KW-1185">Reference proteome</keyword>
<proteinExistence type="predicted"/>
<dbReference type="RefSeq" id="WP_136424336.1">
    <property type="nucleotide sequence ID" value="NZ_SSSN01000005.1"/>
</dbReference>
<dbReference type="AlphaFoldDB" id="A0A4V3WU52"/>
<dbReference type="SUPFAM" id="SSF103473">
    <property type="entry name" value="MFS general substrate transporter"/>
    <property type="match status" value="1"/>
</dbReference>
<evidence type="ECO:0000313" key="2">
    <source>
        <dbReference type="EMBL" id="THG34537.1"/>
    </source>
</evidence>
<comment type="caution">
    <text evidence="2">The sequence shown here is derived from an EMBL/GenBank/DDBJ whole genome shotgun (WGS) entry which is preliminary data.</text>
</comment>
<accession>A0A4V3WU52</accession>